<dbReference type="eggNOG" id="COG0824">
    <property type="taxonomic scope" value="Bacteria"/>
</dbReference>
<reference evidence="3" key="2">
    <citation type="journal article" date="2015" name="Genome Biol. Evol.">
        <title>Complete Genome Sequence and Transcriptomic Analysis of the Novel Pathogen Elizabethkingia anophelis in Response to Oxidative Stress.</title>
        <authorList>
            <person name="Li Y."/>
            <person name="Liu Y."/>
            <person name="Chew S.C."/>
            <person name="Tay M."/>
            <person name="Salido M.M."/>
            <person name="Teo J."/>
            <person name="Lauro F.M."/>
            <person name="Givskov M."/>
            <person name="Yang L."/>
        </authorList>
    </citation>
    <scope>NUCLEOTIDE SEQUENCE</scope>
    <source>
        <strain evidence="3">NUHP1</strain>
    </source>
</reference>
<keyword evidence="2" id="KW-0378">Hydrolase</keyword>
<evidence type="ECO:0000313" key="3">
    <source>
        <dbReference type="EMBL" id="AIL43973.1"/>
    </source>
</evidence>
<dbReference type="Gene3D" id="3.10.129.10">
    <property type="entry name" value="Hotdog Thioesterase"/>
    <property type="match status" value="1"/>
</dbReference>
<dbReference type="GO" id="GO:0047617">
    <property type="term" value="F:fatty acyl-CoA hydrolase activity"/>
    <property type="evidence" value="ECO:0007669"/>
    <property type="project" value="TreeGrafter"/>
</dbReference>
<evidence type="ECO:0000256" key="1">
    <source>
        <dbReference type="ARBA" id="ARBA00005953"/>
    </source>
</evidence>
<reference evidence="3" key="1">
    <citation type="journal article" date="2013" name="Lancet">
        <title>First case of E anophelis outbreak in an intensive-care unit.</title>
        <authorList>
            <person name="Teo J."/>
            <person name="Tan S.Y."/>
            <person name="Tay M."/>
            <person name="Ding Y."/>
            <person name="Kjelleberg S."/>
            <person name="Givskov M."/>
            <person name="Lin R.T."/>
            <person name="Yang L."/>
        </authorList>
    </citation>
    <scope>NUCLEOTIDE SEQUENCE [LARGE SCALE GENOMIC DNA]</scope>
    <source>
        <strain evidence="3">NUHP1</strain>
    </source>
</reference>
<proteinExistence type="inferred from homology"/>
<dbReference type="RefSeq" id="WP_021347691.1">
    <property type="nucleotide sequence ID" value="NZ_CP007547.1"/>
</dbReference>
<dbReference type="EMBL" id="CP007547">
    <property type="protein sequence ID" value="AIL43973.1"/>
    <property type="molecule type" value="Genomic_DNA"/>
</dbReference>
<sequence>MKGETTTQTKIRFNDCDPIGHLNNVKYLDYMLNAREDHVVETYGFTYEEHIRLTGCTWVAIQNQIAYLKEVRPNTVVNISSKIIKLGERTSVVEILMRDEKNEAIHAVLWTTAIYFSMKERRSVPHSPELMEFFKDFWVEIPEQHFEQRTESLRKENKQWRKS</sequence>
<accession>A0A077EBE6</accession>
<evidence type="ECO:0000313" key="4">
    <source>
        <dbReference type="Proteomes" id="UP000028933"/>
    </source>
</evidence>
<dbReference type="PANTHER" id="PTHR31793">
    <property type="entry name" value="4-HYDROXYBENZOYL-COA THIOESTERASE FAMILY MEMBER"/>
    <property type="match status" value="1"/>
</dbReference>
<dbReference type="KEGG" id="eao:BD94_0198"/>
<dbReference type="HOGENOM" id="CLU_101141_4_2_10"/>
<gene>
    <name evidence="3" type="ORF">BD94_0198</name>
</gene>
<dbReference type="InterPro" id="IPR050563">
    <property type="entry name" value="4-hydroxybenzoyl-CoA_TE"/>
</dbReference>
<name>A0A077EBE6_9FLAO</name>
<dbReference type="Proteomes" id="UP000028933">
    <property type="component" value="Chromosome"/>
</dbReference>
<comment type="similarity">
    <text evidence="1">Belongs to the 4-hydroxybenzoyl-CoA thioesterase family.</text>
</comment>
<dbReference type="Pfam" id="PF13279">
    <property type="entry name" value="4HBT_2"/>
    <property type="match status" value="1"/>
</dbReference>
<dbReference type="STRING" id="1338011.BD94_0198"/>
<protein>
    <submittedName>
        <fullName evidence="3">Putative thioesterase</fullName>
    </submittedName>
</protein>
<dbReference type="CDD" id="cd00586">
    <property type="entry name" value="4HBT"/>
    <property type="match status" value="1"/>
</dbReference>
<evidence type="ECO:0000256" key="2">
    <source>
        <dbReference type="ARBA" id="ARBA00022801"/>
    </source>
</evidence>
<dbReference type="InterPro" id="IPR029069">
    <property type="entry name" value="HotDog_dom_sf"/>
</dbReference>
<dbReference type="PANTHER" id="PTHR31793:SF27">
    <property type="entry name" value="NOVEL THIOESTERASE SUPERFAMILY DOMAIN AND SAPOSIN A-TYPE DOMAIN CONTAINING PROTEIN (0610012H03RIK)"/>
    <property type="match status" value="1"/>
</dbReference>
<dbReference type="AlphaFoldDB" id="A0A077EBE6"/>
<organism evidence="3 4">
    <name type="scientific">Elizabethkingia anophelis NUHP1</name>
    <dbReference type="NCBI Taxonomy" id="1338011"/>
    <lineage>
        <taxon>Bacteria</taxon>
        <taxon>Pseudomonadati</taxon>
        <taxon>Bacteroidota</taxon>
        <taxon>Flavobacteriia</taxon>
        <taxon>Flavobacteriales</taxon>
        <taxon>Weeksellaceae</taxon>
        <taxon>Elizabethkingia</taxon>
    </lineage>
</organism>
<dbReference type="SUPFAM" id="SSF54637">
    <property type="entry name" value="Thioesterase/thiol ester dehydrase-isomerase"/>
    <property type="match status" value="1"/>
</dbReference>